<name>A0ABR5TLZ1_9BACL</name>
<accession>A0ABR5TLZ1</accession>
<keyword evidence="1" id="KW-0175">Coiled coil</keyword>
<proteinExistence type="predicted"/>
<comment type="caution">
    <text evidence="2">The sequence shown here is derived from an EMBL/GenBank/DDBJ whole genome shotgun (WGS) entry which is preliminary data.</text>
</comment>
<evidence type="ECO:0000313" key="2">
    <source>
        <dbReference type="EMBL" id="KXB58100.1"/>
    </source>
</evidence>
<keyword evidence="3" id="KW-1185">Reference proteome</keyword>
<dbReference type="RefSeq" id="WP_066129926.1">
    <property type="nucleotide sequence ID" value="NZ_KQ959874.1"/>
</dbReference>
<sequence length="70" mass="8495">MKKYEKALQEINKEMKKQENIEEIKDLLEENFIFLKRVIKEVAKLDEEIIIKLDDEIKKLKITYNIVKTN</sequence>
<dbReference type="Proteomes" id="UP000070467">
    <property type="component" value="Unassembled WGS sequence"/>
</dbReference>
<reference evidence="2 3" key="1">
    <citation type="submission" date="2016-01" db="EMBL/GenBank/DDBJ databases">
        <authorList>
            <person name="Mitreva M."/>
            <person name="Pepin K.H."/>
            <person name="Mihindukulasuriya K.A."/>
            <person name="Fulton R."/>
            <person name="Fronick C."/>
            <person name="O'Laughlin M."/>
            <person name="Miner T."/>
            <person name="Herter B."/>
            <person name="Rosa B.A."/>
            <person name="Cordes M."/>
            <person name="Tomlinson C."/>
            <person name="Wollam A."/>
            <person name="Palsikar V.B."/>
            <person name="Mardis E.R."/>
            <person name="Wilson R.K."/>
        </authorList>
    </citation>
    <scope>NUCLEOTIDE SEQUENCE [LARGE SCALE GENOMIC DNA]</scope>
    <source>
        <strain evidence="2 3">KA00071</strain>
    </source>
</reference>
<feature type="coiled-coil region" evidence="1">
    <location>
        <begin position="1"/>
        <end position="31"/>
    </location>
</feature>
<evidence type="ECO:0000313" key="3">
    <source>
        <dbReference type="Proteomes" id="UP000070467"/>
    </source>
</evidence>
<protein>
    <submittedName>
        <fullName evidence="2">Uncharacterized protein</fullName>
    </submittedName>
</protein>
<gene>
    <name evidence="2" type="ORF">HMPREF1871_00610</name>
</gene>
<organism evidence="2 3">
    <name type="scientific">Gemelliphila asaccharolytica</name>
    <dbReference type="NCBI Taxonomy" id="502393"/>
    <lineage>
        <taxon>Bacteria</taxon>
        <taxon>Bacillati</taxon>
        <taxon>Bacillota</taxon>
        <taxon>Bacilli</taxon>
        <taxon>Bacillales</taxon>
        <taxon>Gemellaceae</taxon>
        <taxon>Gemelliphila</taxon>
    </lineage>
</organism>
<evidence type="ECO:0000256" key="1">
    <source>
        <dbReference type="SAM" id="Coils"/>
    </source>
</evidence>
<dbReference type="EMBL" id="LSDB01000021">
    <property type="protein sequence ID" value="KXB58100.1"/>
    <property type="molecule type" value="Genomic_DNA"/>
</dbReference>